<dbReference type="Pfam" id="PF13489">
    <property type="entry name" value="Methyltransf_23"/>
    <property type="match status" value="1"/>
</dbReference>
<comment type="caution">
    <text evidence="6">The sequence shown here is derived from an EMBL/GenBank/DDBJ whole genome shotgun (WGS) entry which is preliminary data.</text>
</comment>
<dbReference type="AlphaFoldDB" id="M9M4Y1"/>
<proteinExistence type="inferred from homology"/>
<evidence type="ECO:0000256" key="3">
    <source>
        <dbReference type="ARBA" id="ARBA00022676"/>
    </source>
</evidence>
<dbReference type="GO" id="GO:0016757">
    <property type="term" value="F:glycosyltransferase activity"/>
    <property type="evidence" value="ECO:0007669"/>
    <property type="project" value="UniProtKB-KW"/>
</dbReference>
<dbReference type="OrthoDB" id="8936324at2"/>
<evidence type="ECO:0000313" key="6">
    <source>
        <dbReference type="EMBL" id="GAC44154.1"/>
    </source>
</evidence>
<dbReference type="InterPro" id="IPR029063">
    <property type="entry name" value="SAM-dependent_MTases_sf"/>
</dbReference>
<evidence type="ECO:0000313" key="7">
    <source>
        <dbReference type="Proteomes" id="UP000029453"/>
    </source>
</evidence>
<accession>M9M4Y1</accession>
<dbReference type="InterPro" id="IPR001173">
    <property type="entry name" value="Glyco_trans_2-like"/>
</dbReference>
<dbReference type="CDD" id="cd04186">
    <property type="entry name" value="GT_2_like_c"/>
    <property type="match status" value="1"/>
</dbReference>
<comment type="pathway">
    <text evidence="1">Cell wall biogenesis; cell wall polysaccharide biosynthesis.</text>
</comment>
<dbReference type="EMBL" id="BALG01000354">
    <property type="protein sequence ID" value="GAC44154.1"/>
    <property type="molecule type" value="Genomic_DNA"/>
</dbReference>
<keyword evidence="7" id="KW-1185">Reference proteome</keyword>
<name>M9M4Y1_PAEPP</name>
<dbReference type="Gene3D" id="3.40.50.150">
    <property type="entry name" value="Vaccinia Virus protein VP39"/>
    <property type="match status" value="1"/>
</dbReference>
<evidence type="ECO:0000259" key="5">
    <source>
        <dbReference type="Pfam" id="PF00535"/>
    </source>
</evidence>
<reference evidence="6 7" key="1">
    <citation type="submission" date="2012-10" db="EMBL/GenBank/DDBJ databases">
        <title>Draft Genome Sequence of Paenibacillus popilliae ATCC 14706T.</title>
        <authorList>
            <person name="Iiyama K."/>
            <person name="Mori K."/>
            <person name="Mon H."/>
            <person name="Chieda Y."/>
            <person name="Lee J.M."/>
            <person name="Kusakabe T."/>
            <person name="Tashiro K."/>
            <person name="Asano S."/>
            <person name="Yasunaga-Aoki C."/>
            <person name="Shimizu S."/>
        </authorList>
    </citation>
    <scope>NUCLEOTIDE SEQUENCE [LARGE SCALE GENOMIC DNA]</scope>
    <source>
        <strain evidence="6 7">ATCC 14706</strain>
    </source>
</reference>
<evidence type="ECO:0000256" key="2">
    <source>
        <dbReference type="ARBA" id="ARBA00006739"/>
    </source>
</evidence>
<dbReference type="PANTHER" id="PTHR43179">
    <property type="entry name" value="RHAMNOSYLTRANSFERASE WBBL"/>
    <property type="match status" value="1"/>
</dbReference>
<organism evidence="6 7">
    <name type="scientific">Paenibacillus popilliae ATCC 14706</name>
    <dbReference type="NCBI Taxonomy" id="1212764"/>
    <lineage>
        <taxon>Bacteria</taxon>
        <taxon>Bacillati</taxon>
        <taxon>Bacillota</taxon>
        <taxon>Bacilli</taxon>
        <taxon>Bacillales</taxon>
        <taxon>Paenibacillaceae</taxon>
        <taxon>Paenibacillus</taxon>
    </lineage>
</organism>
<dbReference type="RefSeq" id="WP_006287940.1">
    <property type="nucleotide sequence ID" value="NZ_BALG01000354.1"/>
</dbReference>
<keyword evidence="3" id="KW-0328">Glycosyltransferase</keyword>
<evidence type="ECO:0000256" key="4">
    <source>
        <dbReference type="ARBA" id="ARBA00022679"/>
    </source>
</evidence>
<dbReference type="CDD" id="cd02440">
    <property type="entry name" value="AdoMet_MTases"/>
    <property type="match status" value="1"/>
</dbReference>
<dbReference type="InterPro" id="IPR029044">
    <property type="entry name" value="Nucleotide-diphossugar_trans"/>
</dbReference>
<dbReference type="PANTHER" id="PTHR43179:SF12">
    <property type="entry name" value="GALACTOFURANOSYLTRANSFERASE GLFT2"/>
    <property type="match status" value="1"/>
</dbReference>
<dbReference type="Pfam" id="PF00535">
    <property type="entry name" value="Glycos_transf_2"/>
    <property type="match status" value="1"/>
</dbReference>
<dbReference type="Proteomes" id="UP000029453">
    <property type="component" value="Unassembled WGS sequence"/>
</dbReference>
<dbReference type="SUPFAM" id="SSF53448">
    <property type="entry name" value="Nucleotide-diphospho-sugar transferases"/>
    <property type="match status" value="1"/>
</dbReference>
<protein>
    <submittedName>
        <fullName evidence="6">Predicted glycosyltransferase</fullName>
    </submittedName>
</protein>
<keyword evidence="4 6" id="KW-0808">Transferase</keyword>
<gene>
    <name evidence="6" type="ORF">PPOP_3557</name>
</gene>
<comment type="similarity">
    <text evidence="2">Belongs to the glycosyltransferase 2 family.</text>
</comment>
<dbReference type="SUPFAM" id="SSF53335">
    <property type="entry name" value="S-adenosyl-L-methionine-dependent methyltransferases"/>
    <property type="match status" value="1"/>
</dbReference>
<evidence type="ECO:0000256" key="1">
    <source>
        <dbReference type="ARBA" id="ARBA00004776"/>
    </source>
</evidence>
<feature type="domain" description="Glycosyltransferase 2-like" evidence="5">
    <location>
        <begin position="4"/>
        <end position="170"/>
    </location>
</feature>
<sequence length="454" mass="52242">MKTSIVILTCNKLEYTTLCLGSIRRHTRKDSYELIIVDNGSTDGTVEWLREQPDIHLVTNDENTGFPAGCNQGMAEAMGDYILLLNNDTVVTSGWLDQLRRCLCSDERIGAVGPVTNNASYYTAIPTSYQSIEEMDIFAKEYNQSDPAKWEERIKLLGFCLLLKREVFENIGWLDERFSPGNFEDDDYCVRIRSAGYRLMLCKDTFIHHFGSASFNENPSAFSNLMAENEKKFTHKWGFNPSYSSYIRTDILSFIDRPKDMPFRILEVGCGCGASLLKLKNEYPLVELYGIELNESAACMAALIANVESGNIETIELTYPEQFFDYIILGDVLEHLYDPWKVLTDISRCLKEEGNVLASIPNVMHFSLIRNLLNGYWTYRDSGLLDRTHVRFFTFYEICKLFKEAGFESVACKLVVLTNTKEDEAFIKELCQWSHENMRDQYRAYQYLIRAARK</sequence>
<dbReference type="Gene3D" id="3.90.550.10">
    <property type="entry name" value="Spore Coat Polysaccharide Biosynthesis Protein SpsA, Chain A"/>
    <property type="match status" value="1"/>
</dbReference>